<feature type="region of interest" description="Disordered" evidence="3">
    <location>
        <begin position="1"/>
        <end position="20"/>
    </location>
</feature>
<dbReference type="SUPFAM" id="SSF53955">
    <property type="entry name" value="Lysozyme-like"/>
    <property type="match status" value="1"/>
</dbReference>
<proteinExistence type="evidence at transcript level"/>
<evidence type="ECO:0000256" key="3">
    <source>
        <dbReference type="SAM" id="MobiDB-lite"/>
    </source>
</evidence>
<dbReference type="Gene3D" id="1.10.530.10">
    <property type="match status" value="1"/>
</dbReference>
<dbReference type="GO" id="GO:0006032">
    <property type="term" value="P:chitin catabolic process"/>
    <property type="evidence" value="ECO:0007669"/>
    <property type="project" value="InterPro"/>
</dbReference>
<dbReference type="InterPro" id="IPR000726">
    <property type="entry name" value="Glyco_hydro_19_cat"/>
</dbReference>
<dbReference type="CDD" id="cd00325">
    <property type="entry name" value="chitinase_GH19"/>
    <property type="match status" value="1"/>
</dbReference>
<evidence type="ECO:0000256" key="1">
    <source>
        <dbReference type="ARBA" id="ARBA00022821"/>
    </source>
</evidence>
<dbReference type="Pfam" id="PF00182">
    <property type="entry name" value="Glyco_hydro_19"/>
    <property type="match status" value="1"/>
</dbReference>
<feature type="domain" description="Glycoside hydrolase family 19 catalytic" evidence="4">
    <location>
        <begin position="57"/>
        <end position="145"/>
    </location>
</feature>
<name>A0A0U3SJ89_9HYME</name>
<dbReference type="GO" id="GO:0004568">
    <property type="term" value="F:chitinase activity"/>
    <property type="evidence" value="ECO:0007669"/>
    <property type="project" value="InterPro"/>
</dbReference>
<evidence type="ECO:0000313" key="5">
    <source>
        <dbReference type="EMBL" id="ALV66653.1"/>
    </source>
</evidence>
<keyword evidence="1" id="KW-0611">Plant defense</keyword>
<evidence type="ECO:0000256" key="2">
    <source>
        <dbReference type="ARBA" id="ARBA00023157"/>
    </source>
</evidence>
<keyword evidence="2" id="KW-1015">Disulfide bond</keyword>
<protein>
    <submittedName>
        <fullName evidence="5">Putative endochitinase 2</fullName>
    </submittedName>
</protein>
<dbReference type="InterPro" id="IPR023346">
    <property type="entry name" value="Lysozyme-like_dom_sf"/>
</dbReference>
<dbReference type="AlphaFoldDB" id="A0A0U3SJ89"/>
<dbReference type="PANTHER" id="PTHR22595">
    <property type="entry name" value="CHITINASE-RELATED"/>
    <property type="match status" value="1"/>
</dbReference>
<dbReference type="GO" id="GO:0006952">
    <property type="term" value="P:defense response"/>
    <property type="evidence" value="ECO:0007669"/>
    <property type="project" value="UniProtKB-KW"/>
</dbReference>
<dbReference type="EMBL" id="KT359545">
    <property type="protein sequence ID" value="ALV66653.1"/>
    <property type="molecule type" value="mRNA"/>
</dbReference>
<accession>A0A0U3SJ89</accession>
<dbReference type="PANTHER" id="PTHR22595:SF79">
    <property type="entry name" value="CHITINASE 12"/>
    <property type="match status" value="1"/>
</dbReference>
<sequence length="206" mass="23470">MGIGNSRRSSSSEESEDEAVIEESEFNRAVRACGYSVPRSAVYRHLAALTSDFTRAEMAMFVAQTIHESGGFRYIEEQDPESEYRDNDALPGRSYHGRGYIQLTWSENYKRCSRELGMGDDLLRNPDKVTGTVNLAMKVSVWYWKKFVRPEHKRRTNCFGVTTNAINGAIECRGYNKAARSRYTKYKKVADAMGIRNIASERGCYN</sequence>
<evidence type="ECO:0000259" key="4">
    <source>
        <dbReference type="Pfam" id="PF00182"/>
    </source>
</evidence>
<dbReference type="GO" id="GO:0016998">
    <property type="term" value="P:cell wall macromolecule catabolic process"/>
    <property type="evidence" value="ECO:0007669"/>
    <property type="project" value="InterPro"/>
</dbReference>
<reference evidence="5" key="1">
    <citation type="journal article" date="2015" name="Mol. Biol. Evol.">
        <title>Laterally transferred gene recruited as a venom in parasitoid wasps.</title>
        <authorList>
            <person name="Martinson E.O."/>
            <person name="Martinson V.G."/>
            <person name="Edwards R."/>
            <person name="Mrinalini"/>
            <person name="Werren J.H."/>
        </authorList>
    </citation>
    <scope>NUCLEOTIDE SEQUENCE</scope>
</reference>
<organism evidence="5">
    <name type="scientific">Tachinaephagus zealandicus</name>
    <dbReference type="NCBI Taxonomy" id="543383"/>
    <lineage>
        <taxon>Eukaryota</taxon>
        <taxon>Metazoa</taxon>
        <taxon>Ecdysozoa</taxon>
        <taxon>Arthropoda</taxon>
        <taxon>Hexapoda</taxon>
        <taxon>Insecta</taxon>
        <taxon>Pterygota</taxon>
        <taxon>Neoptera</taxon>
        <taxon>Endopterygota</taxon>
        <taxon>Hymenoptera</taxon>
        <taxon>Apocrita</taxon>
        <taxon>Proctotrupomorpha</taxon>
        <taxon>Chalcidoidea</taxon>
        <taxon>Encyrtidae</taxon>
        <taxon>Encyrtinae</taxon>
        <taxon>Tachinaephagus</taxon>
    </lineage>
</organism>